<dbReference type="EMBL" id="UFAJ01000557">
    <property type="protein sequence ID" value="SSD61070.1"/>
    <property type="molecule type" value="Genomic_DNA"/>
</dbReference>
<dbReference type="Pfam" id="PF07823">
    <property type="entry name" value="CPDase"/>
    <property type="match status" value="1"/>
</dbReference>
<protein>
    <recommendedName>
        <fullName evidence="4">2',3'-cyclic-nucleotide 3'-phosphodiesterase</fullName>
        <ecNumber evidence="3">3.1.4.37</ecNumber>
    </recommendedName>
</protein>
<dbReference type="OrthoDB" id="514292at2759"/>
<reference evidence="6" key="1">
    <citation type="submission" date="2018-06" db="EMBL/GenBank/DDBJ databases">
        <authorList>
            <person name="Guldener U."/>
        </authorList>
    </citation>
    <scope>NUCLEOTIDE SEQUENCE [LARGE SCALE GENOMIC DNA]</scope>
    <source>
        <strain evidence="6">UTAD17</strain>
    </source>
</reference>
<dbReference type="EC" id="3.1.4.37" evidence="3"/>
<dbReference type="GO" id="GO:0009187">
    <property type="term" value="P:cyclic nucleotide metabolic process"/>
    <property type="evidence" value="ECO:0007669"/>
    <property type="project" value="TreeGrafter"/>
</dbReference>
<evidence type="ECO:0000256" key="3">
    <source>
        <dbReference type="ARBA" id="ARBA00012317"/>
    </source>
</evidence>
<sequence length="240" mass="27511">MAVALWYTPRRNSKLYQQLKTVMLSLQTLFPDAPKLLIPHITITSNLDESKVNDILNTSYIAFNSIKGKFRSEDGTNMNTTDDNAGIDRDNIESINFIEFDKISVGSKYFQKIRMDCIKNKYLFSIVQIIREMYLEKEQTNGENNMETNSDWVIENYQPHLSLVYSDMYPVSKALLLNIYQRLQDALDIEININTGEILHSGSDNDFIFGSYGWNYPGSFMVVKCVGPVDGWKILGSIDV</sequence>
<dbReference type="PANTHER" id="PTHR28141:SF1">
    <property type="entry name" value="2',3'-CYCLIC-NUCLEOTIDE 3'-PHOSPHODIESTERASE"/>
    <property type="match status" value="1"/>
</dbReference>
<dbReference type="InterPro" id="IPR012386">
    <property type="entry name" value="Cyclic-nucl_3Pdiesterase"/>
</dbReference>
<dbReference type="PANTHER" id="PTHR28141">
    <property type="entry name" value="2',3'-CYCLIC-NUCLEOTIDE 3'-PHOSPHODIESTERASE"/>
    <property type="match status" value="1"/>
</dbReference>
<name>A0A376BAB9_9ASCO</name>
<organism evidence="5 6">
    <name type="scientific">Saccharomycodes ludwigii</name>
    <dbReference type="NCBI Taxonomy" id="36035"/>
    <lineage>
        <taxon>Eukaryota</taxon>
        <taxon>Fungi</taxon>
        <taxon>Dikarya</taxon>
        <taxon>Ascomycota</taxon>
        <taxon>Saccharomycotina</taxon>
        <taxon>Saccharomycetes</taxon>
        <taxon>Saccharomycodales</taxon>
        <taxon>Saccharomycodaceae</taxon>
        <taxon>Saccharomycodes</taxon>
    </lineage>
</organism>
<dbReference type="Proteomes" id="UP000262825">
    <property type="component" value="Unassembled WGS sequence"/>
</dbReference>
<evidence type="ECO:0000313" key="6">
    <source>
        <dbReference type="Proteomes" id="UP000262825"/>
    </source>
</evidence>
<dbReference type="InterPro" id="IPR009097">
    <property type="entry name" value="Cyclic_Pdiesterase"/>
</dbReference>
<dbReference type="Gene3D" id="3.90.1140.10">
    <property type="entry name" value="Cyclic phosphodiesterase"/>
    <property type="match status" value="1"/>
</dbReference>
<dbReference type="AlphaFoldDB" id="A0A376BAB9"/>
<evidence type="ECO:0000256" key="1">
    <source>
        <dbReference type="ARBA" id="ARBA00003831"/>
    </source>
</evidence>
<proteinExistence type="inferred from homology"/>
<comment type="function">
    <text evidence="1">Involved in the metabolism of ADP-ribose 1',2'-cyclic phosphate which is produced as a consequence of tRNA splicing.</text>
</comment>
<evidence type="ECO:0000256" key="2">
    <source>
        <dbReference type="ARBA" id="ARBA00006037"/>
    </source>
</evidence>
<evidence type="ECO:0000313" key="5">
    <source>
        <dbReference type="EMBL" id="SSD61070.1"/>
    </source>
</evidence>
<dbReference type="SUPFAM" id="SSF55144">
    <property type="entry name" value="LigT-like"/>
    <property type="match status" value="1"/>
</dbReference>
<comment type="similarity">
    <text evidence="2">Belongs to the 2H phosphoesterase superfamily. CPD1 family.</text>
</comment>
<keyword evidence="6" id="KW-1185">Reference proteome</keyword>
<dbReference type="VEuPathDB" id="FungiDB:SCODWIG_02831"/>
<accession>A0A376BAB9</accession>
<dbReference type="GO" id="GO:0004113">
    <property type="term" value="F:2',3'-cyclic-nucleotide 3'-phosphodiesterase activity"/>
    <property type="evidence" value="ECO:0007669"/>
    <property type="project" value="UniProtKB-EC"/>
</dbReference>
<evidence type="ECO:0000256" key="4">
    <source>
        <dbReference type="ARBA" id="ARBA00014478"/>
    </source>
</evidence>
<gene>
    <name evidence="5" type="ORF">SCODWIG_02831</name>
</gene>